<dbReference type="GO" id="GO:0016709">
    <property type="term" value="F:oxidoreductase activity, acting on paired donors, with incorporation or reduction of molecular oxygen, NAD(P)H as one donor, and incorporation of one atom of oxygen"/>
    <property type="evidence" value="ECO:0007669"/>
    <property type="project" value="UniProtKB-ARBA"/>
</dbReference>
<feature type="domain" description="FAD-binding" evidence="4">
    <location>
        <begin position="8"/>
        <end position="199"/>
    </location>
</feature>
<accession>A0A1L3STM2</accession>
<evidence type="ECO:0000259" key="4">
    <source>
        <dbReference type="Pfam" id="PF01494"/>
    </source>
</evidence>
<dbReference type="PRINTS" id="PR00420">
    <property type="entry name" value="RNGMNOXGNASE"/>
</dbReference>
<dbReference type="EMBL" id="CP018171">
    <property type="protein sequence ID" value="APH72756.1"/>
    <property type="molecule type" value="Genomic_DNA"/>
</dbReference>
<evidence type="ECO:0000313" key="5">
    <source>
        <dbReference type="EMBL" id="APH72756.1"/>
    </source>
</evidence>
<feature type="domain" description="FAD-binding" evidence="4">
    <location>
        <begin position="233"/>
        <end position="305"/>
    </location>
</feature>
<dbReference type="RefSeq" id="WP_072606050.1">
    <property type="nucleotide sequence ID" value="NZ_CP018171.1"/>
</dbReference>
<dbReference type="SUPFAM" id="SSF51905">
    <property type="entry name" value="FAD/NAD(P)-binding domain"/>
    <property type="match status" value="1"/>
</dbReference>
<proteinExistence type="predicted"/>
<evidence type="ECO:0000256" key="1">
    <source>
        <dbReference type="ARBA" id="ARBA00001974"/>
    </source>
</evidence>
<reference evidence="6" key="1">
    <citation type="submission" date="2016-11" db="EMBL/GenBank/DDBJ databases">
        <title>Mesorhizobium oceanicum sp. nov., isolated from deep seawater in South China Sea.</title>
        <authorList>
            <person name="Fu G.-Y."/>
        </authorList>
    </citation>
    <scope>NUCLEOTIDE SEQUENCE [LARGE SCALE GENOMIC DNA]</scope>
    <source>
        <strain evidence="6">B7</strain>
    </source>
</reference>
<keyword evidence="3" id="KW-0274">FAD</keyword>
<dbReference type="OrthoDB" id="9791689at2"/>
<organism evidence="5 6">
    <name type="scientific">Aquibium oceanicum</name>
    <dbReference type="NCBI Taxonomy" id="1670800"/>
    <lineage>
        <taxon>Bacteria</taxon>
        <taxon>Pseudomonadati</taxon>
        <taxon>Pseudomonadota</taxon>
        <taxon>Alphaproteobacteria</taxon>
        <taxon>Hyphomicrobiales</taxon>
        <taxon>Phyllobacteriaceae</taxon>
        <taxon>Aquibium</taxon>
    </lineage>
</organism>
<dbReference type="AlphaFoldDB" id="A0A1L3STM2"/>
<dbReference type="InterPro" id="IPR002938">
    <property type="entry name" value="FAD-bd"/>
</dbReference>
<dbReference type="GO" id="GO:0071949">
    <property type="term" value="F:FAD binding"/>
    <property type="evidence" value="ECO:0007669"/>
    <property type="project" value="InterPro"/>
</dbReference>
<dbReference type="PANTHER" id="PTHR43004:SF19">
    <property type="entry name" value="BINDING MONOOXYGENASE, PUTATIVE (JCVI)-RELATED"/>
    <property type="match status" value="1"/>
</dbReference>
<dbReference type="Pfam" id="PF01494">
    <property type="entry name" value="FAD_binding_3"/>
    <property type="match status" value="2"/>
</dbReference>
<dbReference type="PANTHER" id="PTHR43004">
    <property type="entry name" value="TRK SYSTEM POTASSIUM UPTAKE PROTEIN"/>
    <property type="match status" value="1"/>
</dbReference>
<dbReference type="Proteomes" id="UP000182840">
    <property type="component" value="Chromosome"/>
</dbReference>
<dbReference type="KEGG" id="meso:BSQ44_16335"/>
<evidence type="ECO:0000313" key="6">
    <source>
        <dbReference type="Proteomes" id="UP000182840"/>
    </source>
</evidence>
<gene>
    <name evidence="5" type="ORF">BSQ44_16335</name>
</gene>
<name>A0A1L3STM2_9HYPH</name>
<dbReference type="InterPro" id="IPR036188">
    <property type="entry name" value="FAD/NAD-bd_sf"/>
</dbReference>
<evidence type="ECO:0000256" key="3">
    <source>
        <dbReference type="ARBA" id="ARBA00022827"/>
    </source>
</evidence>
<dbReference type="STRING" id="1670800.BSQ44_16335"/>
<protein>
    <submittedName>
        <fullName evidence="5">Monooxygenase</fullName>
    </submittedName>
</protein>
<keyword evidence="2" id="KW-0285">Flavoprotein</keyword>
<keyword evidence="5" id="KW-0503">Monooxygenase</keyword>
<sequence>MPAKRNLRILIAGAGPVGLTAALELARRGYRPRIVDEGDDLAPAVQSRALAVNARTLFLLEPSGVTEKLLAEAQQICEMRIGAGVRRLMTIDLLATDSRHRGMHALPQGRTERILAEALAAYGIAVEWRTECVAVSDPEIPVATLALPDGSRKDEPFDIVIGADGAHSTMRKSAGFDFPGSALSETFYLADYRYAAPVDTSYAEARFFDPGVIARLPVSPSILRYVSTLPDFRERIEHPAPVDAVLWESDFHVSFRHTAQMAKGNIFLAGDAAHIHSPVGGRGMNLGIEDACWLAWLIDEGRTGEYTRLRLTAVETVLADTRRMTRLILMRNPILCALRNLAVPLLAAIPRVRQEGLNGVLGLDTPAPPWLPA</sequence>
<comment type="cofactor">
    <cofactor evidence="1">
        <name>FAD</name>
        <dbReference type="ChEBI" id="CHEBI:57692"/>
    </cofactor>
</comment>
<evidence type="ECO:0000256" key="2">
    <source>
        <dbReference type="ARBA" id="ARBA00022630"/>
    </source>
</evidence>
<dbReference type="InterPro" id="IPR050641">
    <property type="entry name" value="RIFMO-like"/>
</dbReference>
<keyword evidence="5" id="KW-0560">Oxidoreductase</keyword>
<keyword evidence="6" id="KW-1185">Reference proteome</keyword>
<dbReference type="Gene3D" id="3.50.50.60">
    <property type="entry name" value="FAD/NAD(P)-binding domain"/>
    <property type="match status" value="2"/>
</dbReference>